<organism evidence="1 2">
    <name type="scientific">Kitasatospora setae (strain ATCC 33774 / DSM 43861 / JCM 3304 / KCC A-0304 / NBRC 14216 / KM-6054)</name>
    <name type="common">Streptomyces setae</name>
    <dbReference type="NCBI Taxonomy" id="452652"/>
    <lineage>
        <taxon>Bacteria</taxon>
        <taxon>Bacillati</taxon>
        <taxon>Actinomycetota</taxon>
        <taxon>Actinomycetes</taxon>
        <taxon>Kitasatosporales</taxon>
        <taxon>Streptomycetaceae</taxon>
        <taxon>Kitasatospora</taxon>
    </lineage>
</organism>
<dbReference type="PATRIC" id="fig|452652.3.peg.7002"/>
<keyword evidence="2" id="KW-1185">Reference proteome</keyword>
<proteinExistence type="predicted"/>
<evidence type="ECO:0000313" key="1">
    <source>
        <dbReference type="EMBL" id="BAJ32732.1"/>
    </source>
</evidence>
<reference evidence="1 2" key="1">
    <citation type="journal article" date="2010" name="DNA Res.">
        <title>Genome sequence of Kitasatospora setae NBRC 14216T: an evolutionary snapshot of the family Streptomycetaceae.</title>
        <authorList>
            <person name="Ichikawa N."/>
            <person name="Oguchi A."/>
            <person name="Ikeda H."/>
            <person name="Ishikawa J."/>
            <person name="Kitani S."/>
            <person name="Watanabe Y."/>
            <person name="Nakamura S."/>
            <person name="Katano Y."/>
            <person name="Kishi E."/>
            <person name="Sasagawa M."/>
            <person name="Ankai A."/>
            <person name="Fukui S."/>
            <person name="Hashimoto Y."/>
            <person name="Kamata S."/>
            <person name="Otoguro M."/>
            <person name="Tanikawa S."/>
            <person name="Nihira T."/>
            <person name="Horinouchi S."/>
            <person name="Ohnishi Y."/>
            <person name="Hayakawa M."/>
            <person name="Kuzuyama T."/>
            <person name="Arisawa A."/>
            <person name="Nomoto F."/>
            <person name="Miura H."/>
            <person name="Takahashi Y."/>
            <person name="Fujita N."/>
        </authorList>
    </citation>
    <scope>NUCLEOTIDE SEQUENCE [LARGE SCALE GENOMIC DNA]</scope>
    <source>
        <strain evidence="2">ATCC 33774 / DSM 43861 / JCM 3304 / KCC A-0304 / NBRC 14216 / KM-6054</strain>
    </source>
</reference>
<name>E4MYW0_KITSK</name>
<sequence>MAEPGSTSKGSGLKGSFAEFDKLHELVGEVNANLDVINRGNLHVGGDDEIGKQYHQQVDEGTQILTELVTRIQTSMGRFYEGGATYSDALDRADEDGTKTINSKL</sequence>
<protein>
    <submittedName>
        <fullName evidence="1">Uncharacterized protein</fullName>
    </submittedName>
</protein>
<accession>E4MYW0</accession>
<dbReference type="KEGG" id="ksk:KSE_69740"/>
<dbReference type="STRING" id="452652.KSE_69740"/>
<dbReference type="RefSeq" id="WP_014140023.1">
    <property type="nucleotide sequence ID" value="NC_016109.1"/>
</dbReference>
<dbReference type="Proteomes" id="UP000007076">
    <property type="component" value="Chromosome"/>
</dbReference>
<dbReference type="AlphaFoldDB" id="E4MYW0"/>
<gene>
    <name evidence="1" type="ordered locus">KSE_69740</name>
</gene>
<dbReference type="eggNOG" id="ENOG50320AQ">
    <property type="taxonomic scope" value="Bacteria"/>
</dbReference>
<dbReference type="HOGENOM" id="CLU_2232942_0_0_11"/>
<dbReference type="EMBL" id="AP010968">
    <property type="protein sequence ID" value="BAJ32732.1"/>
    <property type="molecule type" value="Genomic_DNA"/>
</dbReference>
<evidence type="ECO:0000313" key="2">
    <source>
        <dbReference type="Proteomes" id="UP000007076"/>
    </source>
</evidence>